<protein>
    <recommendedName>
        <fullName evidence="4">Hexosyltransferase</fullName>
        <ecNumber evidence="4">2.4.1.-</ecNumber>
    </recommendedName>
</protein>
<evidence type="ECO:0000313" key="6">
    <source>
        <dbReference type="Proteomes" id="UP000323000"/>
    </source>
</evidence>
<dbReference type="AlphaFoldDB" id="A0A5C7IBW7"/>
<sequence>MDTVKITTPALFAEQDFLNHYFKDIYKHIPNVYKLILAMLWRHPENVDLNQVKVVHYYANGSKPWRFTGNDEHMDRNDIKMQVKKWWEIYEDESLDYINTVPPAPTTGDNKLPPC</sequence>
<evidence type="ECO:0000256" key="4">
    <source>
        <dbReference type="RuleBase" id="RU362027"/>
    </source>
</evidence>
<dbReference type="OrthoDB" id="2014201at2759"/>
<evidence type="ECO:0000256" key="2">
    <source>
        <dbReference type="ARBA" id="ARBA00022679"/>
    </source>
</evidence>
<gene>
    <name evidence="5" type="ORF">EZV62_007507</name>
</gene>
<keyword evidence="2" id="KW-0808">Transferase</keyword>
<keyword evidence="3" id="KW-0464">Manganese</keyword>
<dbReference type="GO" id="GO:0016757">
    <property type="term" value="F:glycosyltransferase activity"/>
    <property type="evidence" value="ECO:0007669"/>
    <property type="project" value="UniProtKB-KW"/>
</dbReference>
<dbReference type="PANTHER" id="PTHR11183">
    <property type="entry name" value="GLYCOGENIN SUBFAMILY MEMBER"/>
    <property type="match status" value="1"/>
</dbReference>
<keyword evidence="6" id="KW-1185">Reference proteome</keyword>
<dbReference type="EMBL" id="VAHF01000003">
    <property type="protein sequence ID" value="TXG66232.1"/>
    <property type="molecule type" value="Genomic_DNA"/>
</dbReference>
<dbReference type="InterPro" id="IPR050587">
    <property type="entry name" value="GNT1/Glycosyltrans_8"/>
</dbReference>
<organism evidence="5 6">
    <name type="scientific">Acer yangbiense</name>
    <dbReference type="NCBI Taxonomy" id="1000413"/>
    <lineage>
        <taxon>Eukaryota</taxon>
        <taxon>Viridiplantae</taxon>
        <taxon>Streptophyta</taxon>
        <taxon>Embryophyta</taxon>
        <taxon>Tracheophyta</taxon>
        <taxon>Spermatophyta</taxon>
        <taxon>Magnoliopsida</taxon>
        <taxon>eudicotyledons</taxon>
        <taxon>Gunneridae</taxon>
        <taxon>Pentapetalae</taxon>
        <taxon>rosids</taxon>
        <taxon>malvids</taxon>
        <taxon>Sapindales</taxon>
        <taxon>Sapindaceae</taxon>
        <taxon>Hippocastanoideae</taxon>
        <taxon>Acereae</taxon>
        <taxon>Acer</taxon>
    </lineage>
</organism>
<evidence type="ECO:0000256" key="3">
    <source>
        <dbReference type="ARBA" id="ARBA00023211"/>
    </source>
</evidence>
<dbReference type="InterPro" id="IPR029044">
    <property type="entry name" value="Nucleotide-diphossugar_trans"/>
</dbReference>
<dbReference type="Proteomes" id="UP000323000">
    <property type="component" value="Chromosome 3"/>
</dbReference>
<dbReference type="SUPFAM" id="SSF53448">
    <property type="entry name" value="Nucleotide-diphospho-sugar transferases"/>
    <property type="match status" value="1"/>
</dbReference>
<accession>A0A5C7IBW7</accession>
<dbReference type="Gene3D" id="3.90.550.10">
    <property type="entry name" value="Spore Coat Polysaccharide Biosynthesis Protein SpsA, Chain A"/>
    <property type="match status" value="1"/>
</dbReference>
<reference evidence="6" key="1">
    <citation type="journal article" date="2019" name="Gigascience">
        <title>De novo genome assembly of the endangered Acer yangbiense, a plant species with extremely small populations endemic to Yunnan Province, China.</title>
        <authorList>
            <person name="Yang J."/>
            <person name="Wariss H.M."/>
            <person name="Tao L."/>
            <person name="Zhang R."/>
            <person name="Yun Q."/>
            <person name="Hollingsworth P."/>
            <person name="Dao Z."/>
            <person name="Luo G."/>
            <person name="Guo H."/>
            <person name="Ma Y."/>
            <person name="Sun W."/>
        </authorList>
    </citation>
    <scope>NUCLEOTIDE SEQUENCE [LARGE SCALE GENOMIC DNA]</scope>
    <source>
        <strain evidence="6">cv. Malutang</strain>
    </source>
</reference>
<evidence type="ECO:0000256" key="1">
    <source>
        <dbReference type="ARBA" id="ARBA00022676"/>
    </source>
</evidence>
<keyword evidence="1" id="KW-0328">Glycosyltransferase</keyword>
<dbReference type="InterPro" id="IPR002495">
    <property type="entry name" value="Glyco_trans_8"/>
</dbReference>
<comment type="similarity">
    <text evidence="4">Belongs to the glycosyltransferase 8 family.</text>
</comment>
<name>A0A5C7IBW7_9ROSI</name>
<evidence type="ECO:0000313" key="5">
    <source>
        <dbReference type="EMBL" id="TXG66232.1"/>
    </source>
</evidence>
<dbReference type="EC" id="2.4.1.-" evidence="4"/>
<dbReference type="Pfam" id="PF01501">
    <property type="entry name" value="Glyco_transf_8"/>
    <property type="match status" value="1"/>
</dbReference>
<proteinExistence type="inferred from homology"/>
<comment type="caution">
    <text evidence="5">The sequence shown here is derived from an EMBL/GenBank/DDBJ whole genome shotgun (WGS) entry which is preliminary data.</text>
</comment>